<evidence type="ECO:0000313" key="1">
    <source>
        <dbReference type="EMBL" id="CDW22738.1"/>
    </source>
</evidence>
<dbReference type="EMBL" id="HACA01005377">
    <property type="protein sequence ID" value="CDW22738.1"/>
    <property type="molecule type" value="Transcribed_RNA"/>
</dbReference>
<sequence length="78" mass="9434">IKIPYEATSVDTFEYGTKYFQVYVDRFCGWSPVKIQIRKRCGRCIKRSHDNIRNSKPLEKWWRIPIQICRIHIILSSF</sequence>
<dbReference type="AlphaFoldDB" id="A0A0K2T9Q2"/>
<reference evidence="1" key="1">
    <citation type="submission" date="2014-05" db="EMBL/GenBank/DDBJ databases">
        <authorList>
            <person name="Chronopoulou M."/>
        </authorList>
    </citation>
    <scope>NUCLEOTIDE SEQUENCE</scope>
    <source>
        <tissue evidence="1">Whole organism</tissue>
    </source>
</reference>
<proteinExistence type="predicted"/>
<protein>
    <submittedName>
        <fullName evidence="1">Uncharacterized protein</fullName>
    </submittedName>
</protein>
<organism evidence="1">
    <name type="scientific">Lepeophtheirus salmonis</name>
    <name type="common">Salmon louse</name>
    <name type="synonym">Caligus salmonis</name>
    <dbReference type="NCBI Taxonomy" id="72036"/>
    <lineage>
        <taxon>Eukaryota</taxon>
        <taxon>Metazoa</taxon>
        <taxon>Ecdysozoa</taxon>
        <taxon>Arthropoda</taxon>
        <taxon>Crustacea</taxon>
        <taxon>Multicrustacea</taxon>
        <taxon>Hexanauplia</taxon>
        <taxon>Copepoda</taxon>
        <taxon>Siphonostomatoida</taxon>
        <taxon>Caligidae</taxon>
        <taxon>Lepeophtheirus</taxon>
    </lineage>
</organism>
<accession>A0A0K2T9Q2</accession>
<feature type="non-terminal residue" evidence="1">
    <location>
        <position position="1"/>
    </location>
</feature>
<name>A0A0K2T9Q2_LEPSM</name>